<evidence type="ECO:0000313" key="3">
    <source>
        <dbReference type="Proteomes" id="UP000177187"/>
    </source>
</evidence>
<name>A0A1F5FIH9_9BACT</name>
<dbReference type="STRING" id="1817816.A2Y64_08940"/>
<accession>A0A1F5FIH9</accession>
<evidence type="ECO:0000313" key="2">
    <source>
        <dbReference type="EMBL" id="OGD79382.1"/>
    </source>
</evidence>
<proteinExistence type="predicted"/>
<evidence type="ECO:0000256" key="1">
    <source>
        <dbReference type="ARBA" id="ARBA00022485"/>
    </source>
</evidence>
<dbReference type="GO" id="GO:0051539">
    <property type="term" value="F:4 iron, 4 sulfur cluster binding"/>
    <property type="evidence" value="ECO:0007669"/>
    <property type="project" value="UniProtKB-KW"/>
</dbReference>
<reference evidence="2 3" key="1">
    <citation type="journal article" date="2016" name="Nat. Commun.">
        <title>Thousands of microbial genomes shed light on interconnected biogeochemical processes in an aquifer system.</title>
        <authorList>
            <person name="Anantharaman K."/>
            <person name="Brown C.T."/>
            <person name="Hug L.A."/>
            <person name="Sharon I."/>
            <person name="Castelle C.J."/>
            <person name="Probst A.J."/>
            <person name="Thomas B.C."/>
            <person name="Singh A."/>
            <person name="Wilkins M.J."/>
            <person name="Karaoz U."/>
            <person name="Brodie E.L."/>
            <person name="Williams K.H."/>
            <person name="Hubbard S.S."/>
            <person name="Banfield J.F."/>
        </authorList>
    </citation>
    <scope>NUCLEOTIDE SEQUENCE [LARGE SCALE GENOMIC DNA]</scope>
</reference>
<protein>
    <submittedName>
        <fullName evidence="2">Uncharacterized protein</fullName>
    </submittedName>
</protein>
<dbReference type="PANTHER" id="PTHR30538">
    <property type="entry name" value="LYSINE 2,3-AMINOMUTASE-RELATED"/>
    <property type="match status" value="1"/>
</dbReference>
<dbReference type="EMBL" id="MFAF01000012">
    <property type="protein sequence ID" value="OGD79382.1"/>
    <property type="molecule type" value="Genomic_DNA"/>
</dbReference>
<gene>
    <name evidence="2" type="ORF">A2Y64_08940</name>
</gene>
<keyword evidence="1" id="KW-0004">4Fe-4S</keyword>
<keyword evidence="1" id="KW-0479">Metal-binding</keyword>
<comment type="caution">
    <text evidence="2">The sequence shown here is derived from an EMBL/GenBank/DDBJ whole genome shotgun (WGS) entry which is preliminary data.</text>
</comment>
<dbReference type="Gene3D" id="3.20.20.70">
    <property type="entry name" value="Aldolase class I"/>
    <property type="match status" value="1"/>
</dbReference>
<keyword evidence="1" id="KW-0408">Iron</keyword>
<dbReference type="InterPro" id="IPR013785">
    <property type="entry name" value="Aldolase_TIM"/>
</dbReference>
<dbReference type="PANTHER" id="PTHR30538:SF0">
    <property type="entry name" value="L-LYSINE 2,3-AMINOMUTASE AQ_1632-RELATED"/>
    <property type="match status" value="1"/>
</dbReference>
<dbReference type="Proteomes" id="UP000177187">
    <property type="component" value="Unassembled WGS sequence"/>
</dbReference>
<dbReference type="AlphaFoldDB" id="A0A1F5FIH9"/>
<keyword evidence="1" id="KW-0411">Iron-sulfur</keyword>
<organism evidence="2 3">
    <name type="scientific">Candidatus Coatesbacteria bacterium RBG_13_66_14</name>
    <dbReference type="NCBI Taxonomy" id="1817816"/>
    <lineage>
        <taxon>Bacteria</taxon>
        <taxon>Candidatus Coatesiibacteriota</taxon>
    </lineage>
</organism>
<dbReference type="InterPro" id="IPR003739">
    <property type="entry name" value="Lys_aminomutase/Glu_NH3_mut"/>
</dbReference>
<sequence length="337" mass="37356">MRWSVTPYYLSLFDEDPGGLFDRSLRNRVLPPTTAVRATDDGGEPGGAALLVERLGPFSALVKPCLASPQYSCYEPPPTGLDVTDSKLRSALEWFGDNPEVWEAVIGGGDVLCLTDSKVEGILAGLSRYKHLRRILIRSNFTVVMPQRFTALLTKIVSRHVKPTQLEVGLVSCFCHAYEITPEAVTVITRLRKSGVTIYNEALYTADNMRRFEFAALRWALQGARIETSYSRLRTGALLSGVPLARVLQELREEAPLFPAQENAQVPVVETASGETVPLWGGRELVSIRPENGRRIYLYRTAGGSVLDTDTSLAEFLDRMRDRGEDPADYAGLRDYA</sequence>